<keyword evidence="7 14" id="KW-0238">DNA-binding</keyword>
<evidence type="ECO:0000256" key="13">
    <source>
        <dbReference type="PROSITE-ProRule" id="PRU00042"/>
    </source>
</evidence>
<comment type="subcellular location">
    <subcellularLocation>
        <location evidence="1">Nucleus</location>
    </subcellularLocation>
</comment>
<dbReference type="SMART" id="SM00355">
    <property type="entry name" value="ZnF_C2H2"/>
    <property type="match status" value="2"/>
</dbReference>
<dbReference type="InterPro" id="IPR009071">
    <property type="entry name" value="HMG_box_dom"/>
</dbReference>
<evidence type="ECO:0000256" key="9">
    <source>
        <dbReference type="ARBA" id="ARBA00023242"/>
    </source>
</evidence>
<dbReference type="KEGG" id="osn:115217601"/>
<feature type="compositionally biased region" description="Polar residues" evidence="15">
    <location>
        <begin position="218"/>
        <end position="242"/>
    </location>
</feature>
<evidence type="ECO:0000256" key="5">
    <source>
        <dbReference type="ARBA" id="ARBA00022843"/>
    </source>
</evidence>
<keyword evidence="8" id="KW-0804">Transcription</keyword>
<dbReference type="Proteomes" id="UP000515154">
    <property type="component" value="Linkage group LG1"/>
</dbReference>
<dbReference type="CDD" id="cd21988">
    <property type="entry name" value="HMG-box_HBP1"/>
    <property type="match status" value="1"/>
</dbReference>
<keyword evidence="13" id="KW-0862">Zinc</keyword>
<evidence type="ECO:0000256" key="11">
    <source>
        <dbReference type="ARBA" id="ARBA00030026"/>
    </source>
</evidence>
<evidence type="ECO:0000256" key="15">
    <source>
        <dbReference type="SAM" id="MobiDB-lite"/>
    </source>
</evidence>
<keyword evidence="6" id="KW-0805">Transcription regulation</keyword>
<keyword evidence="4" id="KW-0879">Wnt signaling pathway</keyword>
<keyword evidence="3" id="KW-0678">Repressor</keyword>
<dbReference type="GO" id="GO:0000978">
    <property type="term" value="F:RNA polymerase II cis-regulatory region sequence-specific DNA binding"/>
    <property type="evidence" value="ECO:0007669"/>
    <property type="project" value="TreeGrafter"/>
</dbReference>
<dbReference type="Pfam" id="PF00096">
    <property type="entry name" value="zf-C2H2"/>
    <property type="match status" value="2"/>
</dbReference>
<dbReference type="PANTHER" id="PTHR15499:SF3">
    <property type="entry name" value="HMG BOX-CONTAINING PROTEIN 1"/>
    <property type="match status" value="1"/>
</dbReference>
<evidence type="ECO:0000313" key="19">
    <source>
        <dbReference type="Proteomes" id="UP000515154"/>
    </source>
</evidence>
<evidence type="ECO:0000256" key="8">
    <source>
        <dbReference type="ARBA" id="ARBA00023163"/>
    </source>
</evidence>
<feature type="domain" description="HMG box" evidence="16">
    <location>
        <begin position="456"/>
        <end position="524"/>
    </location>
</feature>
<dbReference type="GO" id="GO:0003723">
    <property type="term" value="F:RNA binding"/>
    <property type="evidence" value="ECO:0007669"/>
    <property type="project" value="InterPro"/>
</dbReference>
<protein>
    <recommendedName>
        <fullName evidence="2">HMG box-containing protein 1</fullName>
    </recommendedName>
    <alternativeName>
        <fullName evidence="12">HMG box transcription factor 1</fullName>
    </alternativeName>
    <alternativeName>
        <fullName evidence="11">High mobility group box transcription factor 1</fullName>
    </alternativeName>
</protein>
<dbReference type="PROSITE" id="PS00028">
    <property type="entry name" value="ZINC_FINGER_C2H2_1"/>
    <property type="match status" value="1"/>
</dbReference>
<dbReference type="PROSITE" id="PS50118">
    <property type="entry name" value="HMG_BOX_2"/>
    <property type="match status" value="1"/>
</dbReference>
<organism evidence="19 20">
    <name type="scientific">Octopus sinensis</name>
    <name type="common">East Asian common octopus</name>
    <dbReference type="NCBI Taxonomy" id="2607531"/>
    <lineage>
        <taxon>Eukaryota</taxon>
        <taxon>Metazoa</taxon>
        <taxon>Spiralia</taxon>
        <taxon>Lophotrochozoa</taxon>
        <taxon>Mollusca</taxon>
        <taxon>Cephalopoda</taxon>
        <taxon>Coleoidea</taxon>
        <taxon>Octopodiformes</taxon>
        <taxon>Octopoda</taxon>
        <taxon>Incirrata</taxon>
        <taxon>Octopodidae</taxon>
        <taxon>Octopus</taxon>
    </lineage>
</organism>
<comment type="function">
    <text evidence="10">Transcriptional repressor that binds to the promoter region of target genes. Plays a role in the regulation of the cell cycle and of the Wnt pathway. Binds preferentially to the sequence 5'-TTCATTCATTCA-3'. Binding to the histone H1.0 promoter is enhanced by interaction with RB1. Disrupts the interaction between DNA and TCF4.</text>
</comment>
<dbReference type="SMART" id="SM00536">
    <property type="entry name" value="AXH"/>
    <property type="match status" value="1"/>
</dbReference>
<gene>
    <name evidence="20" type="primary">LOC115217601</name>
</gene>
<evidence type="ECO:0000256" key="1">
    <source>
        <dbReference type="ARBA" id="ARBA00004123"/>
    </source>
</evidence>
<evidence type="ECO:0000256" key="10">
    <source>
        <dbReference type="ARBA" id="ARBA00025095"/>
    </source>
</evidence>
<dbReference type="RefSeq" id="XP_029643216.2">
    <property type="nucleotide sequence ID" value="XM_029787356.2"/>
</dbReference>
<name>A0A6P7SZK3_9MOLL</name>
<feature type="region of interest" description="Disordered" evidence="15">
    <location>
        <begin position="210"/>
        <end position="258"/>
    </location>
</feature>
<dbReference type="InterPro" id="IPR003652">
    <property type="entry name" value="Ataxin_AXH_dom"/>
</dbReference>
<evidence type="ECO:0000259" key="17">
    <source>
        <dbReference type="PROSITE" id="PS50157"/>
    </source>
</evidence>
<dbReference type="Pfam" id="PF08517">
    <property type="entry name" value="AXH"/>
    <property type="match status" value="1"/>
</dbReference>
<feature type="compositionally biased region" description="Basic and acidic residues" evidence="15">
    <location>
        <begin position="15"/>
        <end position="28"/>
    </location>
</feature>
<accession>A0A6P7SZK3</accession>
<dbReference type="InterPro" id="IPR039655">
    <property type="entry name" value="HBP1"/>
</dbReference>
<keyword evidence="9 14" id="KW-0539">Nucleus</keyword>
<dbReference type="InterPro" id="IPR036096">
    <property type="entry name" value="Ataxin_AXH_dom_sf"/>
</dbReference>
<feature type="compositionally biased region" description="Low complexity" evidence="15">
    <location>
        <begin position="175"/>
        <end position="190"/>
    </location>
</feature>
<dbReference type="PROSITE" id="PS51148">
    <property type="entry name" value="AXH"/>
    <property type="match status" value="1"/>
</dbReference>
<dbReference type="AlphaFoldDB" id="A0A6P7SZK3"/>
<dbReference type="InterPro" id="IPR036910">
    <property type="entry name" value="HMG_box_dom_sf"/>
</dbReference>
<proteinExistence type="predicted"/>
<feature type="domain" description="C2H2-type" evidence="17">
    <location>
        <begin position="36"/>
        <end position="65"/>
    </location>
</feature>
<evidence type="ECO:0000256" key="4">
    <source>
        <dbReference type="ARBA" id="ARBA00022687"/>
    </source>
</evidence>
<dbReference type="SUPFAM" id="SSF57667">
    <property type="entry name" value="beta-beta-alpha zinc fingers"/>
    <property type="match status" value="1"/>
</dbReference>
<feature type="region of interest" description="Disordered" evidence="15">
    <location>
        <begin position="175"/>
        <end position="196"/>
    </location>
</feature>
<dbReference type="SMART" id="SM00398">
    <property type="entry name" value="HMG"/>
    <property type="match status" value="1"/>
</dbReference>
<dbReference type="Gene3D" id="1.10.30.10">
    <property type="entry name" value="High mobility group box domain"/>
    <property type="match status" value="1"/>
</dbReference>
<feature type="region of interest" description="Disordered" evidence="15">
    <location>
        <begin position="1"/>
        <end position="28"/>
    </location>
</feature>
<feature type="compositionally biased region" description="Polar residues" evidence="15">
    <location>
        <begin position="121"/>
        <end position="135"/>
    </location>
</feature>
<evidence type="ECO:0000256" key="3">
    <source>
        <dbReference type="ARBA" id="ARBA00022491"/>
    </source>
</evidence>
<feature type="DNA-binding region" description="HMG box" evidence="14">
    <location>
        <begin position="456"/>
        <end position="524"/>
    </location>
</feature>
<dbReference type="InterPro" id="IPR036236">
    <property type="entry name" value="Znf_C2H2_sf"/>
</dbReference>
<feature type="region of interest" description="Disordered" evidence="15">
    <location>
        <begin position="103"/>
        <end position="135"/>
    </location>
</feature>
<dbReference type="GO" id="GO:0005634">
    <property type="term" value="C:nucleus"/>
    <property type="evidence" value="ECO:0007669"/>
    <property type="project" value="UniProtKB-SubCell"/>
</dbReference>
<dbReference type="SUPFAM" id="SSF47095">
    <property type="entry name" value="HMG-box"/>
    <property type="match status" value="1"/>
</dbReference>
<dbReference type="GO" id="GO:0008270">
    <property type="term" value="F:zinc ion binding"/>
    <property type="evidence" value="ECO:0007669"/>
    <property type="project" value="UniProtKB-KW"/>
</dbReference>
<dbReference type="PANTHER" id="PTHR15499">
    <property type="entry name" value="HMG BOX-CONTAINING PROTEIN 1"/>
    <property type="match status" value="1"/>
</dbReference>
<keyword evidence="19" id="KW-1185">Reference proteome</keyword>
<feature type="domain" description="C2H2-type" evidence="17">
    <location>
        <begin position="67"/>
        <end position="86"/>
    </location>
</feature>
<evidence type="ECO:0000256" key="7">
    <source>
        <dbReference type="ARBA" id="ARBA00023125"/>
    </source>
</evidence>
<evidence type="ECO:0000256" key="12">
    <source>
        <dbReference type="ARBA" id="ARBA00030708"/>
    </source>
</evidence>
<evidence type="ECO:0000256" key="2">
    <source>
        <dbReference type="ARBA" id="ARBA00017229"/>
    </source>
</evidence>
<evidence type="ECO:0000256" key="6">
    <source>
        <dbReference type="ARBA" id="ARBA00023015"/>
    </source>
</evidence>
<keyword evidence="5" id="KW-0832">Ubl conjugation</keyword>
<dbReference type="SUPFAM" id="SSF102031">
    <property type="entry name" value="AXH domain"/>
    <property type="match status" value="1"/>
</dbReference>
<dbReference type="GO" id="GO:0000981">
    <property type="term" value="F:DNA-binding transcription factor activity, RNA polymerase II-specific"/>
    <property type="evidence" value="ECO:0007669"/>
    <property type="project" value="TreeGrafter"/>
</dbReference>
<evidence type="ECO:0000259" key="18">
    <source>
        <dbReference type="PROSITE" id="PS51148"/>
    </source>
</evidence>
<evidence type="ECO:0000256" key="14">
    <source>
        <dbReference type="PROSITE-ProRule" id="PRU00267"/>
    </source>
</evidence>
<dbReference type="GO" id="GO:0016055">
    <property type="term" value="P:Wnt signaling pathway"/>
    <property type="evidence" value="ECO:0007669"/>
    <property type="project" value="UniProtKB-KW"/>
</dbReference>
<evidence type="ECO:0000313" key="20">
    <source>
        <dbReference type="RefSeq" id="XP_029643216.2"/>
    </source>
</evidence>
<feature type="domain" description="AXH" evidence="18">
    <location>
        <begin position="258"/>
        <end position="404"/>
    </location>
</feature>
<keyword evidence="13" id="KW-0479">Metal-binding</keyword>
<dbReference type="Gene3D" id="3.30.160.60">
    <property type="entry name" value="Classic Zinc Finger"/>
    <property type="match status" value="1"/>
</dbReference>
<sequence length="531" mass="59421">MASVGDATLSKRSRVKTERMQEFEKSQEDNVTQKLLKCPKDGCGKVFTSVPGLRYHTKTHVDPHRRFICEKCDKSFKSANGLKYHRGKTKGCYGSGGGFQNYKTDKSASDADSDDSANEDYMSQDTSADESMTQPVQQTEYCREITCDSADTKTIKTEGNCGKCKPMPLTLSSAVSPLVSSPTTTTWPSVDDNPTTDVNKLQQLAIIATGPESPLLKTETTSLKHQQPSSADGSDPQVSSSAPCPASPEDSSKGNSTWSHPWPTTVWQCFMKGVQIQFPETNWQTAEELARLELLSKSASSCGKEDNKDSYAAKGLRLVRMTKIYDGKDSENNAWHLNLKMSPDIDTQSSLLAKCAPDHPFFVSEKGWSSYNPAVTVEHYGIPCRKLEEDDICLPPLHHDATYTHEVFETLQQSFDFTPSDSSAVLALSYMAKQRRDLEENQAKKPPVVKTDSLKAKRPMNGFMLFAKKNRLEYTQMYPGRDNRAISVMLGDRWKKMKTEERNVFAEEAKYLAEQLKKIHPDCWKRKSVKS</sequence>
<reference evidence="20" key="1">
    <citation type="submission" date="2025-08" db="UniProtKB">
        <authorList>
            <consortium name="RefSeq"/>
        </authorList>
    </citation>
    <scope>IDENTIFICATION</scope>
</reference>
<dbReference type="PROSITE" id="PS50157">
    <property type="entry name" value="ZINC_FINGER_C2H2_2"/>
    <property type="match status" value="2"/>
</dbReference>
<keyword evidence="13" id="KW-0863">Zinc-finger</keyword>
<dbReference type="InterPro" id="IPR013087">
    <property type="entry name" value="Znf_C2H2_type"/>
</dbReference>
<evidence type="ECO:0000259" key="16">
    <source>
        <dbReference type="PROSITE" id="PS50118"/>
    </source>
</evidence>
<dbReference type="Pfam" id="PF00505">
    <property type="entry name" value="HMG_box"/>
    <property type="match status" value="1"/>
</dbReference>